<dbReference type="AlphaFoldDB" id="A0A158DNA7"/>
<evidence type="ECO:0008006" key="3">
    <source>
        <dbReference type="Google" id="ProtNLM"/>
    </source>
</evidence>
<comment type="caution">
    <text evidence="1">The sequence shown here is derived from an EMBL/GenBank/DDBJ whole genome shotgun (WGS) entry which is preliminary data.</text>
</comment>
<accession>A0A158DNA7</accession>
<protein>
    <recommendedName>
        <fullName evidence="3">Zinc-ribbon domain-containing protein</fullName>
    </recommendedName>
</protein>
<evidence type="ECO:0000313" key="2">
    <source>
        <dbReference type="Proteomes" id="UP000054596"/>
    </source>
</evidence>
<reference evidence="1" key="1">
    <citation type="submission" date="2016-01" db="EMBL/GenBank/DDBJ databases">
        <authorList>
            <person name="Peeters C."/>
        </authorList>
    </citation>
    <scope>NUCLEOTIDE SEQUENCE [LARGE SCALE GENOMIC DNA]</scope>
    <source>
        <strain evidence="1">LMG 29325</strain>
    </source>
</reference>
<proteinExistence type="predicted"/>
<name>A0A158DNA7_9BURK</name>
<gene>
    <name evidence="1" type="ORF">AWB82_06889</name>
</gene>
<dbReference type="EMBL" id="FCOJ02000095">
    <property type="protein sequence ID" value="SAK95237.1"/>
    <property type="molecule type" value="Genomic_DNA"/>
</dbReference>
<keyword evidence="2" id="KW-1185">Reference proteome</keyword>
<organism evidence="1 2">
    <name type="scientific">Caballeronia glebae</name>
    <dbReference type="NCBI Taxonomy" id="1777143"/>
    <lineage>
        <taxon>Bacteria</taxon>
        <taxon>Pseudomonadati</taxon>
        <taxon>Pseudomonadota</taxon>
        <taxon>Betaproteobacteria</taxon>
        <taxon>Burkholderiales</taxon>
        <taxon>Burkholderiaceae</taxon>
        <taxon>Caballeronia</taxon>
    </lineage>
</organism>
<dbReference type="Proteomes" id="UP000054596">
    <property type="component" value="Unassembled WGS sequence"/>
</dbReference>
<dbReference type="STRING" id="1777143.AWB82_06889"/>
<evidence type="ECO:0000313" key="1">
    <source>
        <dbReference type="EMBL" id="SAK95237.1"/>
    </source>
</evidence>
<sequence>MRQHKTTRDESRSGQDVSIAQSNPYLAKLHARAAAIGWRCMSTEWSGSHAQYSFECAKGHRFERPMQSINERTQCLECRADELRTRWLALVAGRGGTLLGTFTGTKKRYGLRCANGHEWEVRGNEIGQGSWCPKCQHEHHAQYMRKTDGLKRLQATAAERGGRCLAEDYIGGSEFYLFECAKGHQWRARGARVAQGTWCAQCSSAERGQQTAERLFYRDGLERLHGAARGRGGECLASEYTGSRDRYRFRCAAGHEWTQEAGRVCGGMWCARCVKIAQRTPIEALQALAVEHGGRCLSPESLGARVKHTWECHRGHIWQSISGTIRRGSWCPNCAVLERTKNPAKRKRYDVGSE</sequence>